<dbReference type="AlphaFoldDB" id="A0A438N2Z8"/>
<proteinExistence type="inferred from homology"/>
<dbReference type="HAMAP" id="MF_01925">
    <property type="entry name" value="P5C_reductase"/>
    <property type="match status" value="1"/>
</dbReference>
<evidence type="ECO:0000256" key="1">
    <source>
        <dbReference type="ARBA" id="ARBA00005525"/>
    </source>
</evidence>
<dbReference type="Pfam" id="PF14748">
    <property type="entry name" value="P5CR_dimer"/>
    <property type="match status" value="1"/>
</dbReference>
<dbReference type="PANTHER" id="PTHR36448">
    <property type="entry name" value="BLR7373 PROTEIN"/>
    <property type="match status" value="1"/>
</dbReference>
<evidence type="ECO:0000313" key="6">
    <source>
        <dbReference type="Proteomes" id="UP000288859"/>
    </source>
</evidence>
<dbReference type="SUPFAM" id="SSF48179">
    <property type="entry name" value="6-phosphogluconate dehydrogenase C-terminal domain-like"/>
    <property type="match status" value="1"/>
</dbReference>
<dbReference type="Gene3D" id="1.10.3730.10">
    <property type="entry name" value="ProC C-terminal domain-like"/>
    <property type="match status" value="1"/>
</dbReference>
<accession>A0A438N2Z8</accession>
<protein>
    <submittedName>
        <fullName evidence="5">Uncharacterized protein</fullName>
    </submittedName>
</protein>
<evidence type="ECO:0000313" key="5">
    <source>
        <dbReference type="EMBL" id="RVX70063.1"/>
    </source>
</evidence>
<evidence type="ECO:0000259" key="3">
    <source>
        <dbReference type="Pfam" id="PF03807"/>
    </source>
</evidence>
<dbReference type="Pfam" id="PF03807">
    <property type="entry name" value="F420_oxidored"/>
    <property type="match status" value="1"/>
</dbReference>
<gene>
    <name evidence="5" type="ORF">B0A52_06235</name>
</gene>
<dbReference type="CDD" id="cd12148">
    <property type="entry name" value="fungal_TF_MHR"/>
    <property type="match status" value="1"/>
</dbReference>
<dbReference type="InterPro" id="IPR011051">
    <property type="entry name" value="RmlC_Cupin_sf"/>
</dbReference>
<evidence type="ECO:0000256" key="2">
    <source>
        <dbReference type="SAM" id="MobiDB-lite"/>
    </source>
</evidence>
<dbReference type="Proteomes" id="UP000288859">
    <property type="component" value="Unassembled WGS sequence"/>
</dbReference>
<dbReference type="InterPro" id="IPR047121">
    <property type="entry name" value="YjiB-like"/>
</dbReference>
<dbReference type="InterPro" id="IPR036291">
    <property type="entry name" value="NAD(P)-bd_dom_sf"/>
</dbReference>
<dbReference type="SUPFAM" id="SSF51182">
    <property type="entry name" value="RmlC-like cupins"/>
    <property type="match status" value="1"/>
</dbReference>
<organism evidence="5 6">
    <name type="scientific">Exophiala mesophila</name>
    <name type="common">Black yeast-like fungus</name>
    <dbReference type="NCBI Taxonomy" id="212818"/>
    <lineage>
        <taxon>Eukaryota</taxon>
        <taxon>Fungi</taxon>
        <taxon>Dikarya</taxon>
        <taxon>Ascomycota</taxon>
        <taxon>Pezizomycotina</taxon>
        <taxon>Eurotiomycetes</taxon>
        <taxon>Chaetothyriomycetidae</taxon>
        <taxon>Chaetothyriales</taxon>
        <taxon>Herpotrichiellaceae</taxon>
        <taxon>Exophiala</taxon>
    </lineage>
</organism>
<reference evidence="5 6" key="1">
    <citation type="submission" date="2017-03" db="EMBL/GenBank/DDBJ databases">
        <title>Genomes of endolithic fungi from Antarctica.</title>
        <authorList>
            <person name="Coleine C."/>
            <person name="Masonjones S."/>
            <person name="Stajich J.E."/>
        </authorList>
    </citation>
    <scope>NUCLEOTIDE SEQUENCE [LARGE SCALE GENOMIC DNA]</scope>
    <source>
        <strain evidence="5 6">CCFEE 6314</strain>
    </source>
</reference>
<comment type="similarity">
    <text evidence="1">Belongs to the pyrroline-5-carboxylate reductase family.</text>
</comment>
<dbReference type="GO" id="GO:0004735">
    <property type="term" value="F:pyrroline-5-carboxylate reductase activity"/>
    <property type="evidence" value="ECO:0007669"/>
    <property type="project" value="InterPro"/>
</dbReference>
<dbReference type="InterPro" id="IPR028939">
    <property type="entry name" value="P5C_Rdtase_cat_N"/>
</dbReference>
<dbReference type="InterPro" id="IPR000304">
    <property type="entry name" value="Pyrroline-COOH_reductase"/>
</dbReference>
<dbReference type="Gene3D" id="2.60.120.10">
    <property type="entry name" value="Jelly Rolls"/>
    <property type="match status" value="1"/>
</dbReference>
<dbReference type="PANTHER" id="PTHR36448:SF3">
    <property type="entry name" value="CUPIN TYPE-2 DOMAIN-CONTAINING PROTEIN"/>
    <property type="match status" value="1"/>
</dbReference>
<evidence type="ECO:0000259" key="4">
    <source>
        <dbReference type="Pfam" id="PF14748"/>
    </source>
</evidence>
<dbReference type="InterPro" id="IPR014710">
    <property type="entry name" value="RmlC-like_jellyroll"/>
</dbReference>
<dbReference type="SUPFAM" id="SSF51735">
    <property type="entry name" value="NAD(P)-binding Rossmann-fold domains"/>
    <property type="match status" value="1"/>
</dbReference>
<dbReference type="VEuPathDB" id="FungiDB:PV10_08899"/>
<dbReference type="VEuPathDB" id="FungiDB:PV10_08902"/>
<comment type="caution">
    <text evidence="5">The sequence shown here is derived from an EMBL/GenBank/DDBJ whole genome shotgun (WGS) entry which is preliminary data.</text>
</comment>
<feature type="region of interest" description="Disordered" evidence="2">
    <location>
        <begin position="18"/>
        <end position="108"/>
    </location>
</feature>
<dbReference type="Gene3D" id="3.40.50.720">
    <property type="entry name" value="NAD(P)-binding Rossmann-like Domain"/>
    <property type="match status" value="1"/>
</dbReference>
<dbReference type="InterPro" id="IPR029036">
    <property type="entry name" value="P5CR_dimer"/>
</dbReference>
<sequence length="1155" mass="126172">MFWLAAVQTELKSRVVELESQQRGSSTLIKASRGHTSQSPDGSRSADNNTTTINDTTQFEHSVYDDRDATEQDETATWNGLTPRDGQALDENRSQDEPGTPDDYSGVVNPLVRDQAAYISISGRLRYLGHSSTWSFTQQVLELAHQSPLSKTQVPRGEMYVEGDAYRLPFEELYHFTESDMSGLPSLDVSLYYLQSVKFRTNPLFYLFDEHEFTRSVHEFYKSPLLYARGKPIWFIQYLVIMALGKALVSRSQPTASQNVTSAGSHLLTRALRLLPDITHLAEEPIDASEILCAIALYLQSIDHRCAAHIYIGQALRMAQSYGLHKVLQPGVGIPAAVHDEDITVPVPTAGEGADEGAIARTLYVKICQLQGRVISTVYSSRGELNKTFVTRTRAVLKGIAGLSAELKTFSDNCFGEVSRIAAHVNLAYHQCILVTSRPVLFYALKQRLEGSALSQSRPLSSTMKGLIQVCIDSATQIVSILAQLKQHDLLGKTLFFSSAKRNVMHNQTLTQCARKDVFFPFDLESAASAGFVLEMASKVHPKLSFTREWFGALIEVLDFIALHGNVLATQRKAEIEDLVNMLNDQEVQQRDATSTTAALTMTSPAQAQTFDPPSFPSLGDPFFENWHLHEALSGGQIMELVTALDVGNMGSFDMGNTDMQSKVMVEVKKYHLRPTKLVPNSPQPLLHYRGILKEGASRSPSKIHEVFDHNDWKTQWIFRYGPTQESHYHSRIHECMAVLSGKATIRFGAADLSDDLQKSTYEGACEKGGIELQAEAGDVFLIPAGVAHKTFNTSPGAPFALLTPGHGRGIEADDVKSALAQINLEGFTMIGAYPKNCGSWDFSLGGEDVGSFEESWSVSKPEKDPILGTSKDGLYALLGCGQMGRIILTRLLQNTSSIPPLQILRLEATVSRSSSVSKLANEFARYKDRVHISHGGNVEVARRSDVVILSFPPDQTETVLSEPGLAQAFKGKLIISILAGITRSQIEAHVGDSKSQGIHIVSAMPSIGAQVGESATLLAEDEGETLPAGVQDLVQGILGPLGRIIPVPSHLLDRTMAVSATTHGLMTILIDALVDGGAAAGVPRQQMLDVVGQSMRGYGALLGEGYDNAQLKRSMLIPNGFTVRSILALERKGVRPAVSDAVVETVRLTEPSQK</sequence>
<feature type="compositionally biased region" description="Polar residues" evidence="2">
    <location>
        <begin position="19"/>
        <end position="46"/>
    </location>
</feature>
<dbReference type="CDD" id="cd02219">
    <property type="entry name" value="cupin_YjlB-like"/>
    <property type="match status" value="1"/>
</dbReference>
<dbReference type="EMBL" id="NAJM01000025">
    <property type="protein sequence ID" value="RVX70063.1"/>
    <property type="molecule type" value="Genomic_DNA"/>
</dbReference>
<feature type="domain" description="Pyrroline-5-carboxylate reductase catalytic N-terminal" evidence="3">
    <location>
        <begin position="877"/>
        <end position="981"/>
    </location>
</feature>
<dbReference type="InterPro" id="IPR008927">
    <property type="entry name" value="6-PGluconate_DH-like_C_sf"/>
</dbReference>
<dbReference type="OrthoDB" id="2446447at2759"/>
<feature type="compositionally biased region" description="Low complexity" evidence="2">
    <location>
        <begin position="47"/>
        <end position="57"/>
    </location>
</feature>
<feature type="domain" description="Pyrroline-5-carboxylate reductase dimerisation" evidence="4">
    <location>
        <begin position="1052"/>
        <end position="1148"/>
    </location>
</feature>
<name>A0A438N2Z8_EXOME</name>